<evidence type="ECO:0000313" key="2">
    <source>
        <dbReference type="Proteomes" id="UP000029278"/>
    </source>
</evidence>
<reference evidence="1 2" key="1">
    <citation type="submission" date="2014-04" db="EMBL/GenBank/DDBJ databases">
        <authorList>
            <person name="Bishop-Lilly K.A."/>
            <person name="Broomall S.M."/>
            <person name="Chain P.S."/>
            <person name="Chertkov O."/>
            <person name="Coyne S.R."/>
            <person name="Daligault H.E."/>
            <person name="Davenport K.W."/>
            <person name="Erkkila T."/>
            <person name="Frey K.G."/>
            <person name="Gibbons H.S."/>
            <person name="Gu W."/>
            <person name="Jaissle J."/>
            <person name="Johnson S.L."/>
            <person name="Koroleva G.I."/>
            <person name="Ladner J.T."/>
            <person name="Lo C.-C."/>
            <person name="Minogue T.D."/>
            <person name="Munk C."/>
            <person name="Palacios G.F."/>
            <person name="Redden C.L."/>
            <person name="Rosenzweig C.N."/>
            <person name="Scholz M.B."/>
            <person name="Teshima H."/>
            <person name="Xu Y."/>
        </authorList>
    </citation>
    <scope>NUCLEOTIDE SEQUENCE [LARGE SCALE GENOMIC DNA]</scope>
    <source>
        <strain evidence="1 2">8244</strain>
    </source>
</reference>
<name>A0A090ZMW4_PAEMA</name>
<dbReference type="EMBL" id="JMQA01000008">
    <property type="protein sequence ID" value="KFN11565.1"/>
    <property type="molecule type" value="Genomic_DNA"/>
</dbReference>
<accession>A0A090ZMW4</accession>
<evidence type="ECO:0000313" key="1">
    <source>
        <dbReference type="EMBL" id="KFN11565.1"/>
    </source>
</evidence>
<dbReference type="RefSeq" id="WP_127463475.1">
    <property type="nucleotide sequence ID" value="NZ_JAKOBR010000133.1"/>
</dbReference>
<dbReference type="HOGENOM" id="CLU_2274613_0_0_9"/>
<sequence length="102" mass="11940">MLIYDQEFSVSTFTLLDGLFSDYVRQEILDIVESNPTSRFCCQIDDKDPNTYIYLIEHNQAEAYTLCHFFSTDRIGDDYLHQSIPLEHIHAFEQFASHLSLV</sequence>
<organism evidence="1 2">
    <name type="scientific">Paenibacillus macerans</name>
    <name type="common">Bacillus macerans</name>
    <dbReference type="NCBI Taxonomy" id="44252"/>
    <lineage>
        <taxon>Bacteria</taxon>
        <taxon>Bacillati</taxon>
        <taxon>Bacillota</taxon>
        <taxon>Bacilli</taxon>
        <taxon>Bacillales</taxon>
        <taxon>Paenibacillaceae</taxon>
        <taxon>Paenibacillus</taxon>
    </lineage>
</organism>
<comment type="caution">
    <text evidence="1">The sequence shown here is derived from an EMBL/GenBank/DDBJ whole genome shotgun (WGS) entry which is preliminary data.</text>
</comment>
<proteinExistence type="predicted"/>
<keyword evidence="2" id="KW-1185">Reference proteome</keyword>
<dbReference type="AlphaFoldDB" id="A0A090ZMW4"/>
<gene>
    <name evidence="1" type="ORF">DJ90_3789</name>
</gene>
<dbReference type="OrthoDB" id="2659594at2"/>
<protein>
    <submittedName>
        <fullName evidence="1">Uncharacterized protein</fullName>
    </submittedName>
</protein>
<dbReference type="GeneID" id="77009973"/>
<dbReference type="Proteomes" id="UP000029278">
    <property type="component" value="Unassembled WGS sequence"/>
</dbReference>